<keyword evidence="1" id="KW-0812">Transmembrane</keyword>
<keyword evidence="1" id="KW-0472">Membrane</keyword>
<evidence type="ECO:0000313" key="2">
    <source>
        <dbReference type="EMBL" id="KAJ8361489.1"/>
    </source>
</evidence>
<keyword evidence="3" id="KW-1185">Reference proteome</keyword>
<gene>
    <name evidence="2" type="ORF">SKAU_G00180140</name>
</gene>
<keyword evidence="1" id="KW-1133">Transmembrane helix</keyword>
<evidence type="ECO:0000313" key="3">
    <source>
        <dbReference type="Proteomes" id="UP001152622"/>
    </source>
</evidence>
<accession>A0A9Q1FM50</accession>
<proteinExistence type="predicted"/>
<evidence type="ECO:0000256" key="1">
    <source>
        <dbReference type="SAM" id="Phobius"/>
    </source>
</evidence>
<feature type="transmembrane region" description="Helical" evidence="1">
    <location>
        <begin position="52"/>
        <end position="72"/>
    </location>
</feature>
<protein>
    <submittedName>
        <fullName evidence="2">Uncharacterized protein</fullName>
    </submittedName>
</protein>
<name>A0A9Q1FM50_SYNKA</name>
<dbReference type="AlphaFoldDB" id="A0A9Q1FM50"/>
<sequence>MYPSILCTLLLLPKAFFLFFVNSVPRFCVHSHSFTLTSKDLPLVLSQSITDGLRFFVIHIAFISLFLLNVWLCGLLTGWGGCGAGCGVGVRLPVSPVFTRRAGPASREREVFCQVSN</sequence>
<comment type="caution">
    <text evidence="2">The sequence shown here is derived from an EMBL/GenBank/DDBJ whole genome shotgun (WGS) entry which is preliminary data.</text>
</comment>
<reference evidence="2" key="1">
    <citation type="journal article" date="2023" name="Science">
        <title>Genome structures resolve the early diversification of teleost fishes.</title>
        <authorList>
            <person name="Parey E."/>
            <person name="Louis A."/>
            <person name="Montfort J."/>
            <person name="Bouchez O."/>
            <person name="Roques C."/>
            <person name="Iampietro C."/>
            <person name="Lluch J."/>
            <person name="Castinel A."/>
            <person name="Donnadieu C."/>
            <person name="Desvignes T."/>
            <person name="Floi Bucao C."/>
            <person name="Jouanno E."/>
            <person name="Wen M."/>
            <person name="Mejri S."/>
            <person name="Dirks R."/>
            <person name="Jansen H."/>
            <person name="Henkel C."/>
            <person name="Chen W.J."/>
            <person name="Zahm M."/>
            <person name="Cabau C."/>
            <person name="Klopp C."/>
            <person name="Thompson A.W."/>
            <person name="Robinson-Rechavi M."/>
            <person name="Braasch I."/>
            <person name="Lecointre G."/>
            <person name="Bobe J."/>
            <person name="Postlethwait J.H."/>
            <person name="Berthelot C."/>
            <person name="Roest Crollius H."/>
            <person name="Guiguen Y."/>
        </authorList>
    </citation>
    <scope>NUCLEOTIDE SEQUENCE</scope>
    <source>
        <strain evidence="2">WJC10195</strain>
    </source>
</reference>
<dbReference type="Proteomes" id="UP001152622">
    <property type="component" value="Chromosome 5"/>
</dbReference>
<organism evidence="2 3">
    <name type="scientific">Synaphobranchus kaupii</name>
    <name type="common">Kaup's arrowtooth eel</name>
    <dbReference type="NCBI Taxonomy" id="118154"/>
    <lineage>
        <taxon>Eukaryota</taxon>
        <taxon>Metazoa</taxon>
        <taxon>Chordata</taxon>
        <taxon>Craniata</taxon>
        <taxon>Vertebrata</taxon>
        <taxon>Euteleostomi</taxon>
        <taxon>Actinopterygii</taxon>
        <taxon>Neopterygii</taxon>
        <taxon>Teleostei</taxon>
        <taxon>Anguilliformes</taxon>
        <taxon>Synaphobranchidae</taxon>
        <taxon>Synaphobranchus</taxon>
    </lineage>
</organism>
<dbReference type="EMBL" id="JAINUF010000005">
    <property type="protein sequence ID" value="KAJ8361489.1"/>
    <property type="molecule type" value="Genomic_DNA"/>
</dbReference>